<gene>
    <name evidence="4" type="ORF">E8A74_43770</name>
</gene>
<organism evidence="4 5">
    <name type="scientific">Polyangium fumosum</name>
    <dbReference type="NCBI Taxonomy" id="889272"/>
    <lineage>
        <taxon>Bacteria</taxon>
        <taxon>Pseudomonadati</taxon>
        <taxon>Myxococcota</taxon>
        <taxon>Polyangia</taxon>
        <taxon>Polyangiales</taxon>
        <taxon>Polyangiaceae</taxon>
        <taxon>Polyangium</taxon>
    </lineage>
</organism>
<keyword evidence="2" id="KW-1133">Transmembrane helix</keyword>
<evidence type="ECO:0000256" key="3">
    <source>
        <dbReference type="SAM" id="SignalP"/>
    </source>
</evidence>
<feature type="chain" id="PRO_5020287551" evidence="3">
    <location>
        <begin position="28"/>
        <end position="774"/>
    </location>
</feature>
<keyword evidence="3" id="KW-0732">Signal</keyword>
<dbReference type="AlphaFoldDB" id="A0A4U1ISC5"/>
<dbReference type="RefSeq" id="WP_136935111.1">
    <property type="nucleotide sequence ID" value="NZ_SSMQ01000080.1"/>
</dbReference>
<keyword evidence="2" id="KW-0812">Transmembrane</keyword>
<dbReference type="OrthoDB" id="5481813at2"/>
<feature type="transmembrane region" description="Helical" evidence="2">
    <location>
        <begin position="740"/>
        <end position="759"/>
    </location>
</feature>
<evidence type="ECO:0000256" key="2">
    <source>
        <dbReference type="SAM" id="Phobius"/>
    </source>
</evidence>
<keyword evidence="2" id="KW-0472">Membrane</keyword>
<feature type="signal peptide" evidence="3">
    <location>
        <begin position="1"/>
        <end position="27"/>
    </location>
</feature>
<proteinExistence type="predicted"/>
<evidence type="ECO:0000313" key="4">
    <source>
        <dbReference type="EMBL" id="TKC97236.1"/>
    </source>
</evidence>
<feature type="region of interest" description="Disordered" evidence="1">
    <location>
        <begin position="27"/>
        <end position="101"/>
    </location>
</feature>
<evidence type="ECO:0000256" key="1">
    <source>
        <dbReference type="SAM" id="MobiDB-lite"/>
    </source>
</evidence>
<evidence type="ECO:0000313" key="5">
    <source>
        <dbReference type="Proteomes" id="UP000309215"/>
    </source>
</evidence>
<sequence length="774" mass="82661">MQRNRTAAFFALLLLVLSSFVATHAAAEEGEEEQASEEAQGSEGEGNEEGKGSEGGAGESKKPEAPTSQFDEVMKLNAPPKAKAEGEAKAEGTEAAPAAEGGTATVPLAEYSELARRAARVRKNRATFAGAPVVLGAASYEGEVEGGVLALREKLVVTLAGDGLKFVPLVGDDVALVSATANGEPIGVTRRPGYHVWVTDQKGVVTVELSLLVGPRGGRGSIEYAFRSARTPSTRVAIRLPSEGLSPRFDGAVVSEVRAERGGTTARATLAPTTEIRVVGFRDVGGAPAPGAARAVAETVSLLSIDERAVELFTVVRYTILRGAMQSFEVALPEGVEVVSAEGEGAFHSTTERKDDGILLRGETAFPIEGTYELSLRLRLRGGPDKNRAMVRLPHCIGVEREHGWLAVEVPGKLRIRATSREGLVAVAVPELPTEARASAVSPILEAYRYHAASPALGLSVERLPEQELEEGAIDVVEATSVLAAEGKLVTDLRVVLRNASRPSLALGLPPNTEVRAVRQGGEPARPSRSEDGKLLLPLQRSRGADHEEPITLDIVLESSLPPLGLFGAPELALPTLDLGAAAWRWRLHLPAHNEYMDLRTDVPAEVYAGAASWHKPPHLKRAVRWNETGEGEERAAPAVAPTWTELIAASTEKLHVRYWVGPGTVVRARVPFVRAYLLLPLKFAFVLALFAGVGSFLYRRAGRNRAAAGKPRASLVELAVRLPGRIKAFWKRQTFSRPLAVRLVLLSLGFLGVAGFFVDRFGKLVRAILVDSG</sequence>
<protein>
    <submittedName>
        <fullName evidence="4">Uncharacterized protein</fullName>
    </submittedName>
</protein>
<feature type="compositionally biased region" description="Basic and acidic residues" evidence="1">
    <location>
        <begin position="82"/>
        <end position="92"/>
    </location>
</feature>
<feature type="transmembrane region" description="Helical" evidence="2">
    <location>
        <begin position="676"/>
        <end position="699"/>
    </location>
</feature>
<dbReference type="EMBL" id="SSMQ01000080">
    <property type="protein sequence ID" value="TKC97236.1"/>
    <property type="molecule type" value="Genomic_DNA"/>
</dbReference>
<accession>A0A4U1ISC5</accession>
<comment type="caution">
    <text evidence="4">The sequence shown here is derived from an EMBL/GenBank/DDBJ whole genome shotgun (WGS) entry which is preliminary data.</text>
</comment>
<keyword evidence="5" id="KW-1185">Reference proteome</keyword>
<reference evidence="4 5" key="1">
    <citation type="submission" date="2019-04" db="EMBL/GenBank/DDBJ databases">
        <authorList>
            <person name="Li Y."/>
            <person name="Wang J."/>
        </authorList>
    </citation>
    <scope>NUCLEOTIDE SEQUENCE [LARGE SCALE GENOMIC DNA]</scope>
    <source>
        <strain evidence="4 5">DSM 14668</strain>
    </source>
</reference>
<name>A0A4U1ISC5_9BACT</name>
<dbReference type="Proteomes" id="UP000309215">
    <property type="component" value="Unassembled WGS sequence"/>
</dbReference>